<evidence type="ECO:0000256" key="1">
    <source>
        <dbReference type="SAM" id="Phobius"/>
    </source>
</evidence>
<keyword evidence="3" id="KW-1185">Reference proteome</keyword>
<reference evidence="2 3" key="1">
    <citation type="journal article" date="2019" name="Int. J. Syst. Evol. Microbiol.">
        <title>The Global Catalogue of Microorganisms (GCM) 10K type strain sequencing project: providing services to taxonomists for standard genome sequencing and annotation.</title>
        <authorList>
            <consortium name="The Broad Institute Genomics Platform"/>
            <consortium name="The Broad Institute Genome Sequencing Center for Infectious Disease"/>
            <person name="Wu L."/>
            <person name="Ma J."/>
        </authorList>
    </citation>
    <scope>NUCLEOTIDE SEQUENCE [LARGE SCALE GENOMIC DNA]</scope>
    <source>
        <strain evidence="2 3">CGMCC 1.12124</strain>
    </source>
</reference>
<dbReference type="Proteomes" id="UP001596118">
    <property type="component" value="Unassembled WGS sequence"/>
</dbReference>
<dbReference type="AlphaFoldDB" id="A0ABD5R5C9"/>
<feature type="transmembrane region" description="Helical" evidence="1">
    <location>
        <begin position="41"/>
        <end position="59"/>
    </location>
</feature>
<dbReference type="EMBL" id="JBHSKY010000017">
    <property type="protein sequence ID" value="MFC5279977.1"/>
    <property type="molecule type" value="Genomic_DNA"/>
</dbReference>
<evidence type="ECO:0000313" key="3">
    <source>
        <dbReference type="Proteomes" id="UP001596118"/>
    </source>
</evidence>
<protein>
    <recommendedName>
        <fullName evidence="4">MFS transporter</fullName>
    </recommendedName>
</protein>
<proteinExistence type="predicted"/>
<gene>
    <name evidence="2" type="ORF">ACFPM1_14595</name>
</gene>
<accession>A0ABD5R5C9</accession>
<comment type="caution">
    <text evidence="2">The sequence shown here is derived from an EMBL/GenBank/DDBJ whole genome shotgun (WGS) entry which is preliminary data.</text>
</comment>
<keyword evidence="1" id="KW-1133">Transmembrane helix</keyword>
<feature type="transmembrane region" description="Helical" evidence="1">
    <location>
        <begin position="12"/>
        <end position="29"/>
    </location>
</feature>
<sequence length="68" mass="7364">MELRTLLSDHLPNAVVAAAIFTLYNAYTSGFSDPVTIGFEFSSYVIAIFIGFVVITPILDKAFDSATT</sequence>
<evidence type="ECO:0000313" key="2">
    <source>
        <dbReference type="EMBL" id="MFC5279977.1"/>
    </source>
</evidence>
<evidence type="ECO:0008006" key="4">
    <source>
        <dbReference type="Google" id="ProtNLM"/>
    </source>
</evidence>
<keyword evidence="1" id="KW-0812">Transmembrane</keyword>
<keyword evidence="1" id="KW-0472">Membrane</keyword>
<organism evidence="2 3">
    <name type="scientific">Halorubrum rubrum</name>
    <dbReference type="NCBI Taxonomy" id="1126240"/>
    <lineage>
        <taxon>Archaea</taxon>
        <taxon>Methanobacteriati</taxon>
        <taxon>Methanobacteriota</taxon>
        <taxon>Stenosarchaea group</taxon>
        <taxon>Halobacteria</taxon>
        <taxon>Halobacteriales</taxon>
        <taxon>Haloferacaceae</taxon>
        <taxon>Halorubrum</taxon>
    </lineage>
</organism>
<name>A0ABD5R5C9_9EURY</name>
<dbReference type="RefSeq" id="WP_256412576.1">
    <property type="nucleotide sequence ID" value="NZ_JANHDM010000011.1"/>
</dbReference>